<evidence type="ECO:0000256" key="3">
    <source>
        <dbReference type="ARBA" id="ARBA00022448"/>
    </source>
</evidence>
<feature type="transmembrane region" description="Helical" evidence="8">
    <location>
        <begin position="210"/>
        <end position="230"/>
    </location>
</feature>
<evidence type="ECO:0000256" key="1">
    <source>
        <dbReference type="ARBA" id="ARBA00004651"/>
    </source>
</evidence>
<organism evidence="9 10">
    <name type="scientific">Ureaplasma diversum NCTC 246</name>
    <dbReference type="NCBI Taxonomy" id="1188241"/>
    <lineage>
        <taxon>Bacteria</taxon>
        <taxon>Bacillati</taxon>
        <taxon>Mycoplasmatota</taxon>
        <taxon>Mycoplasmoidales</taxon>
        <taxon>Mycoplasmoidaceae</taxon>
        <taxon>Ureaplasma</taxon>
    </lineage>
</organism>
<feature type="transmembrane region" description="Helical" evidence="8">
    <location>
        <begin position="293"/>
        <end position="314"/>
    </location>
</feature>
<dbReference type="GO" id="GO:0033214">
    <property type="term" value="P:siderophore-iron import into cell"/>
    <property type="evidence" value="ECO:0007669"/>
    <property type="project" value="TreeGrafter"/>
</dbReference>
<feature type="transmembrane region" description="Helical" evidence="8">
    <location>
        <begin position="165"/>
        <end position="183"/>
    </location>
</feature>
<keyword evidence="10" id="KW-1185">Reference proteome</keyword>
<comment type="subcellular location">
    <subcellularLocation>
        <location evidence="1">Cell membrane</location>
        <topology evidence="1">Multi-pass membrane protein</topology>
    </subcellularLocation>
</comment>
<dbReference type="CDD" id="cd06550">
    <property type="entry name" value="TM_ABC_iron-siderophores_like"/>
    <property type="match status" value="1"/>
</dbReference>
<dbReference type="InterPro" id="IPR000522">
    <property type="entry name" value="ABC_transptr_permease_BtuC"/>
</dbReference>
<comment type="similarity">
    <text evidence="2">Belongs to the binding-protein-dependent transport system permease family. FecCD subfamily.</text>
</comment>
<feature type="transmembrane region" description="Helical" evidence="8">
    <location>
        <begin position="326"/>
        <end position="343"/>
    </location>
</feature>
<feature type="transmembrane region" description="Helical" evidence="8">
    <location>
        <begin position="71"/>
        <end position="89"/>
    </location>
</feature>
<dbReference type="SUPFAM" id="SSF81345">
    <property type="entry name" value="ABC transporter involved in vitamin B12 uptake, BtuC"/>
    <property type="match status" value="1"/>
</dbReference>
<feature type="transmembrane region" description="Helical" evidence="8">
    <location>
        <begin position="136"/>
        <end position="153"/>
    </location>
</feature>
<feature type="transmembrane region" description="Helical" evidence="8">
    <location>
        <begin position="101"/>
        <end position="124"/>
    </location>
</feature>
<evidence type="ECO:0000313" key="10">
    <source>
        <dbReference type="Proteomes" id="UP000028537"/>
    </source>
</evidence>
<sequence length="345" mass="38153">MLTSSSQRGIVNMLNKKELEIKKKIFIPYKLLPLTTLIATLVTIAIILILIIFVSTIPLDFNVRAKAVSRVVIQLIITGAALGSSSYLLQRISKNRFADVSILGIGTINLIVLCFMSLNVDISVGHQFDDLKNKEPIAFIITSCLLAIFFFLIARQRENFNYKKLILIGVILTFFLYAFAQTVKGWLDYHGAQYVAGKVIGTSHQQTDKTIIACGVVVIVGLFYLLVNSYKLQLIVTNQQLAKQLGVKINFHLFMTLAIIGAMVGASYALSGDFVYIGLLAGNAAMRKRNNNLGFGTINAAMFGIISTLMTYWIAIPLLNLDVDQVGALVPIIMGPYFIYRVIRS</sequence>
<dbReference type="PANTHER" id="PTHR30472:SF25">
    <property type="entry name" value="ABC TRANSPORTER PERMEASE PROTEIN MJ0876-RELATED"/>
    <property type="match status" value="1"/>
</dbReference>
<keyword evidence="6 8" id="KW-1133">Transmembrane helix</keyword>
<keyword evidence="3" id="KW-0813">Transport</keyword>
<keyword evidence="5 8" id="KW-0812">Transmembrane</keyword>
<evidence type="ECO:0000256" key="7">
    <source>
        <dbReference type="ARBA" id="ARBA00023136"/>
    </source>
</evidence>
<reference evidence="9 10" key="1">
    <citation type="submission" date="2014-02" db="EMBL/GenBank/DDBJ databases">
        <title>Genome sequence of Ureaplasma diversum strain 246.</title>
        <authorList>
            <person name="Sirand-Pugnet P."/>
            <person name="Breton M."/>
            <person name="Dordet-Frisoni E."/>
            <person name="Baranowski E."/>
            <person name="Barre A."/>
            <person name="Couture C."/>
            <person name="Dupuy V."/>
            <person name="Gaurivaud P."/>
            <person name="Jacob D."/>
            <person name="Lemaitre C."/>
            <person name="Manso-Silvan L."/>
            <person name="Nikolski M."/>
            <person name="Nouvel L.-X."/>
            <person name="Poumarat F."/>
            <person name="Tardy F."/>
            <person name="Thebault P."/>
            <person name="Theil S."/>
            <person name="Citti C."/>
            <person name="Thiaucourt F."/>
            <person name="Blanchard A."/>
        </authorList>
    </citation>
    <scope>NUCLEOTIDE SEQUENCE [LARGE SCALE GENOMIC DNA]</scope>
    <source>
        <strain evidence="9 10">NCTC 246</strain>
    </source>
</reference>
<keyword evidence="4" id="KW-1003">Cell membrane</keyword>
<name>A0A084EZL8_9BACT</name>
<dbReference type="Gene3D" id="1.10.3470.10">
    <property type="entry name" value="ABC transporter involved in vitamin B12 uptake, BtuC"/>
    <property type="match status" value="1"/>
</dbReference>
<feature type="transmembrane region" description="Helical" evidence="8">
    <location>
        <begin position="251"/>
        <end position="270"/>
    </location>
</feature>
<accession>A0A084EZL8</accession>
<dbReference type="Pfam" id="PF01032">
    <property type="entry name" value="FecCD"/>
    <property type="match status" value="1"/>
</dbReference>
<evidence type="ECO:0000256" key="6">
    <source>
        <dbReference type="ARBA" id="ARBA00022989"/>
    </source>
</evidence>
<evidence type="ECO:0000256" key="4">
    <source>
        <dbReference type="ARBA" id="ARBA00022475"/>
    </source>
</evidence>
<dbReference type="PANTHER" id="PTHR30472">
    <property type="entry name" value="FERRIC ENTEROBACTIN TRANSPORT SYSTEM PERMEASE PROTEIN"/>
    <property type="match status" value="1"/>
</dbReference>
<evidence type="ECO:0000256" key="8">
    <source>
        <dbReference type="SAM" id="Phobius"/>
    </source>
</evidence>
<evidence type="ECO:0000256" key="5">
    <source>
        <dbReference type="ARBA" id="ARBA00022692"/>
    </source>
</evidence>
<dbReference type="GO" id="GO:0005886">
    <property type="term" value="C:plasma membrane"/>
    <property type="evidence" value="ECO:0007669"/>
    <property type="project" value="UniProtKB-SubCell"/>
</dbReference>
<dbReference type="AlphaFoldDB" id="A0A084EZL8"/>
<keyword evidence="7 8" id="KW-0472">Membrane</keyword>
<protein>
    <submittedName>
        <fullName evidence="9">Uncharacterized protein</fullName>
    </submittedName>
</protein>
<feature type="transmembrane region" description="Helical" evidence="8">
    <location>
        <begin position="31"/>
        <end position="59"/>
    </location>
</feature>
<dbReference type="Proteomes" id="UP000028537">
    <property type="component" value="Unassembled WGS sequence"/>
</dbReference>
<proteinExistence type="inferred from homology"/>
<dbReference type="InterPro" id="IPR037294">
    <property type="entry name" value="ABC_BtuC-like"/>
</dbReference>
<dbReference type="GO" id="GO:0022857">
    <property type="term" value="F:transmembrane transporter activity"/>
    <property type="evidence" value="ECO:0007669"/>
    <property type="project" value="InterPro"/>
</dbReference>
<evidence type="ECO:0000313" key="9">
    <source>
        <dbReference type="EMBL" id="KEZ23410.1"/>
    </source>
</evidence>
<dbReference type="eggNOG" id="COG0609">
    <property type="taxonomic scope" value="Bacteria"/>
</dbReference>
<comment type="caution">
    <text evidence="9">The sequence shown here is derived from an EMBL/GenBank/DDBJ whole genome shotgun (WGS) entry which is preliminary data.</text>
</comment>
<gene>
    <name evidence="9" type="ORF">UDIV_3100</name>
</gene>
<dbReference type="EMBL" id="JFDP01000043">
    <property type="protein sequence ID" value="KEZ23410.1"/>
    <property type="molecule type" value="Genomic_DNA"/>
</dbReference>
<evidence type="ECO:0000256" key="2">
    <source>
        <dbReference type="ARBA" id="ARBA00007935"/>
    </source>
</evidence>